<reference evidence="2" key="1">
    <citation type="journal article" date="2019" name="Int. J. Syst. Evol. Microbiol.">
        <title>The Global Catalogue of Microorganisms (GCM) 10K type strain sequencing project: providing services to taxonomists for standard genome sequencing and annotation.</title>
        <authorList>
            <consortium name="The Broad Institute Genomics Platform"/>
            <consortium name="The Broad Institute Genome Sequencing Center for Infectious Disease"/>
            <person name="Wu L."/>
            <person name="Ma J."/>
        </authorList>
    </citation>
    <scope>NUCLEOTIDE SEQUENCE [LARGE SCALE GENOMIC DNA]</scope>
    <source>
        <strain evidence="2">JCM 31404</strain>
    </source>
</reference>
<accession>A0ABQ2RQW6</accession>
<proteinExistence type="predicted"/>
<organism evidence="1 2">
    <name type="scientific">Deinococcus seoulensis</name>
    <dbReference type="NCBI Taxonomy" id="1837379"/>
    <lineage>
        <taxon>Bacteria</taxon>
        <taxon>Thermotogati</taxon>
        <taxon>Deinococcota</taxon>
        <taxon>Deinococci</taxon>
        <taxon>Deinococcales</taxon>
        <taxon>Deinococcaceae</taxon>
        <taxon>Deinococcus</taxon>
    </lineage>
</organism>
<dbReference type="Proteomes" id="UP000634308">
    <property type="component" value="Unassembled WGS sequence"/>
</dbReference>
<comment type="caution">
    <text evidence="1">The sequence shown here is derived from an EMBL/GenBank/DDBJ whole genome shotgun (WGS) entry which is preliminary data.</text>
</comment>
<name>A0ABQ2RQW6_9DEIO</name>
<sequence>MMVVLILMLIFAGVATFMAVAYVNNTNRATGRSLQDSGRSGELAAGAAPEAALPSPGAELTLPLLLSLPEPARTRAWALLSGVTDALKVGGSDTRTAFLLAQTRDTYLPDTLRAYAHLTPAARQTLERQGQPPEVLLDEQLALLEDGMREALRHDHAAADRLLTQGRFLRERFGAESAGSGLRQKP</sequence>
<keyword evidence="2" id="KW-1185">Reference proteome</keyword>
<gene>
    <name evidence="1" type="ORF">GCM10008959_10520</name>
</gene>
<evidence type="ECO:0000313" key="1">
    <source>
        <dbReference type="EMBL" id="GGR51071.1"/>
    </source>
</evidence>
<dbReference type="EMBL" id="BMQM01000004">
    <property type="protein sequence ID" value="GGR51071.1"/>
    <property type="molecule type" value="Genomic_DNA"/>
</dbReference>
<evidence type="ECO:0008006" key="3">
    <source>
        <dbReference type="Google" id="ProtNLM"/>
    </source>
</evidence>
<protein>
    <recommendedName>
        <fullName evidence="3">Integral membrane protein</fullName>
    </recommendedName>
</protein>
<evidence type="ECO:0000313" key="2">
    <source>
        <dbReference type="Proteomes" id="UP000634308"/>
    </source>
</evidence>